<dbReference type="EMBL" id="JASNQZ010000011">
    <property type="protein sequence ID" value="KAL0951342.1"/>
    <property type="molecule type" value="Genomic_DNA"/>
</dbReference>
<name>A0ABR3J704_9AGAR</name>
<comment type="caution">
    <text evidence="2">The sequence shown here is derived from an EMBL/GenBank/DDBJ whole genome shotgun (WGS) entry which is preliminary data.</text>
</comment>
<keyword evidence="3" id="KW-1185">Reference proteome</keyword>
<feature type="region of interest" description="Disordered" evidence="1">
    <location>
        <begin position="1"/>
        <end position="22"/>
    </location>
</feature>
<sequence length="84" mass="9873">MPLSDVSLDDLHSNSEDSYDSEDEEYRLAQQEWEESLQQLQQLVAVVLLPYFGKWLGRQWSHWAYGQYTQLGFGKALFKGLFRV</sequence>
<dbReference type="InterPro" id="IPR037652">
    <property type="entry name" value="Mim2"/>
</dbReference>
<accession>A0ABR3J704</accession>
<dbReference type="PANTHER" id="PTHR28230">
    <property type="entry name" value="CHROMOSOME 1, WHOLE GENOME SHOTGUN SEQUENCE"/>
    <property type="match status" value="1"/>
</dbReference>
<evidence type="ECO:0000313" key="3">
    <source>
        <dbReference type="Proteomes" id="UP001556367"/>
    </source>
</evidence>
<reference evidence="3" key="1">
    <citation type="submission" date="2024-06" db="EMBL/GenBank/DDBJ databases">
        <title>Multi-omics analyses provide insights into the biosynthesis of the anticancer antibiotic pleurotin in Hohenbuehelia grisea.</title>
        <authorList>
            <person name="Weaver J.A."/>
            <person name="Alberti F."/>
        </authorList>
    </citation>
    <scope>NUCLEOTIDE SEQUENCE [LARGE SCALE GENOMIC DNA]</scope>
    <source>
        <strain evidence="3">T-177</strain>
    </source>
</reference>
<dbReference type="PANTHER" id="PTHR28230:SF1">
    <property type="entry name" value="MITOCHONDRIAL IMPORT PROTEIN 2"/>
    <property type="match status" value="1"/>
</dbReference>
<protein>
    <submittedName>
        <fullName evidence="2">Uncharacterized protein</fullName>
    </submittedName>
</protein>
<dbReference type="Proteomes" id="UP001556367">
    <property type="component" value="Unassembled WGS sequence"/>
</dbReference>
<gene>
    <name evidence="2" type="ORF">HGRIS_008046</name>
</gene>
<dbReference type="Pfam" id="PF19117">
    <property type="entry name" value="Mim2"/>
    <property type="match status" value="1"/>
</dbReference>
<organism evidence="2 3">
    <name type="scientific">Hohenbuehelia grisea</name>
    <dbReference type="NCBI Taxonomy" id="104357"/>
    <lineage>
        <taxon>Eukaryota</taxon>
        <taxon>Fungi</taxon>
        <taxon>Dikarya</taxon>
        <taxon>Basidiomycota</taxon>
        <taxon>Agaricomycotina</taxon>
        <taxon>Agaricomycetes</taxon>
        <taxon>Agaricomycetidae</taxon>
        <taxon>Agaricales</taxon>
        <taxon>Pleurotineae</taxon>
        <taxon>Pleurotaceae</taxon>
        <taxon>Hohenbuehelia</taxon>
    </lineage>
</organism>
<proteinExistence type="predicted"/>
<evidence type="ECO:0000313" key="2">
    <source>
        <dbReference type="EMBL" id="KAL0951342.1"/>
    </source>
</evidence>
<evidence type="ECO:0000256" key="1">
    <source>
        <dbReference type="SAM" id="MobiDB-lite"/>
    </source>
</evidence>